<dbReference type="Proteomes" id="UP000054928">
    <property type="component" value="Unassembled WGS sequence"/>
</dbReference>
<dbReference type="EMBL" id="CCYD01000091">
    <property type="protein sequence ID" value="CEG35683.1"/>
    <property type="molecule type" value="Genomic_DNA"/>
</dbReference>
<sequence>MDHDSFRAFKAKTEFFDELIVYVILHFDTTLCGITYTMKSSISKREEKRQCIED</sequence>
<evidence type="ECO:0000313" key="3">
    <source>
        <dbReference type="Proteomes" id="UP000054928"/>
    </source>
</evidence>
<feature type="transmembrane region" description="Helical" evidence="1">
    <location>
        <begin position="20"/>
        <end position="38"/>
    </location>
</feature>
<keyword evidence="1" id="KW-0472">Membrane</keyword>
<keyword evidence="1" id="KW-0812">Transmembrane</keyword>
<dbReference type="AlphaFoldDB" id="A0A0N7L3E9"/>
<evidence type="ECO:0000256" key="1">
    <source>
        <dbReference type="SAM" id="Phobius"/>
    </source>
</evidence>
<accession>A0A0N7L3E9</accession>
<dbReference type="RefSeq" id="XP_024572052.1">
    <property type="nucleotide sequence ID" value="XM_024726903.1"/>
</dbReference>
<name>A0A0N7L3E9_PLAHL</name>
<organism evidence="2 3">
    <name type="scientific">Plasmopara halstedii</name>
    <name type="common">Downy mildew of sunflower</name>
    <dbReference type="NCBI Taxonomy" id="4781"/>
    <lineage>
        <taxon>Eukaryota</taxon>
        <taxon>Sar</taxon>
        <taxon>Stramenopiles</taxon>
        <taxon>Oomycota</taxon>
        <taxon>Peronosporomycetes</taxon>
        <taxon>Peronosporales</taxon>
        <taxon>Peronosporaceae</taxon>
        <taxon>Plasmopara</taxon>
    </lineage>
</organism>
<keyword evidence="1" id="KW-1133">Transmembrane helix</keyword>
<keyword evidence="3" id="KW-1185">Reference proteome</keyword>
<reference evidence="3" key="1">
    <citation type="submission" date="2014-09" db="EMBL/GenBank/DDBJ databases">
        <authorList>
            <person name="Sharma Rahul"/>
            <person name="Thines Marco"/>
        </authorList>
    </citation>
    <scope>NUCLEOTIDE SEQUENCE [LARGE SCALE GENOMIC DNA]</scope>
</reference>
<dbReference type="GeneID" id="36409550"/>
<proteinExistence type="predicted"/>
<evidence type="ECO:0000313" key="2">
    <source>
        <dbReference type="EMBL" id="CEG35683.1"/>
    </source>
</evidence>
<protein>
    <submittedName>
        <fullName evidence="2">Uncharacterized protein</fullName>
    </submittedName>
</protein>